<sequence length="435" mass="47889">MWVLEQQQRSEAPALPTITSYSLPVGRYEVGRKDKPISIDEKAVSRNHGYVEVKEDGCVVVDNNSTFKTRINGAEIPPKTPYPFASGDILSFGSPHGKADFRARDLCWRLRVPSELVDRASRLGRVVAEDEWPTHLVVTVVDSWALRCVLRGAEALQPAWVDAVLNRRSLSDPLPRDFAADLPPPAELRHKAARVLGGRVIVGDGSTLARLVADLSPESIVDAIDDAPSDARVASIATVHPDVPVVADTLLDSLLHGTHFPTVTIASLRTSPQDDEDDDRTCDDDDDDVKVADDIPAASGWLSTGVPVEEKDEEEPAVSQHSSQAVLFTHKPDEPAETSTRDDLVVDRNPPTKKGTSRRKARDFRKFRKNVVTYATDTVIDFTAEIPAESEADKARRLEREAARKQAERDEACFDDDDDANKTSAAAAKRKRRKL</sequence>
<dbReference type="EMBL" id="JAQMWT010000166">
    <property type="protein sequence ID" value="KAJ8608560.1"/>
    <property type="molecule type" value="Genomic_DNA"/>
</dbReference>
<dbReference type="PROSITE" id="PS50006">
    <property type="entry name" value="FHA_DOMAIN"/>
    <property type="match status" value="1"/>
</dbReference>
<keyword evidence="4" id="KW-1185">Reference proteome</keyword>
<dbReference type="InterPro" id="IPR000253">
    <property type="entry name" value="FHA_dom"/>
</dbReference>
<evidence type="ECO:0000259" key="2">
    <source>
        <dbReference type="PROSITE" id="PS50006"/>
    </source>
</evidence>
<protein>
    <recommendedName>
        <fullName evidence="2">FHA domain-containing protein</fullName>
    </recommendedName>
</protein>
<feature type="region of interest" description="Disordered" evidence="1">
    <location>
        <begin position="268"/>
        <end position="361"/>
    </location>
</feature>
<dbReference type="Proteomes" id="UP001230188">
    <property type="component" value="Unassembled WGS sequence"/>
</dbReference>
<evidence type="ECO:0000313" key="3">
    <source>
        <dbReference type="EMBL" id="KAJ8608560.1"/>
    </source>
</evidence>
<feature type="domain" description="FHA" evidence="2">
    <location>
        <begin position="23"/>
        <end position="76"/>
    </location>
</feature>
<dbReference type="SUPFAM" id="SSF49879">
    <property type="entry name" value="SMAD/FHA domain"/>
    <property type="match status" value="1"/>
</dbReference>
<feature type="compositionally biased region" description="Basic and acidic residues" evidence="1">
    <location>
        <begin position="391"/>
        <end position="412"/>
    </location>
</feature>
<dbReference type="AlphaFoldDB" id="A0AAD7XS07"/>
<evidence type="ECO:0000256" key="1">
    <source>
        <dbReference type="SAM" id="MobiDB-lite"/>
    </source>
</evidence>
<comment type="caution">
    <text evidence="3">The sequence shown here is derived from an EMBL/GenBank/DDBJ whole genome shotgun (WGS) entry which is preliminary data.</text>
</comment>
<dbReference type="PANTHER" id="PTHR23308">
    <property type="entry name" value="NUCLEAR INHIBITOR OF PROTEIN PHOSPHATASE-1"/>
    <property type="match status" value="1"/>
</dbReference>
<dbReference type="InterPro" id="IPR050923">
    <property type="entry name" value="Cell_Proc_Reg/RNA_Proc"/>
</dbReference>
<proteinExistence type="predicted"/>
<name>A0AAD7XS07_9STRA</name>
<evidence type="ECO:0000313" key="4">
    <source>
        <dbReference type="Proteomes" id="UP001230188"/>
    </source>
</evidence>
<dbReference type="InterPro" id="IPR008984">
    <property type="entry name" value="SMAD_FHA_dom_sf"/>
</dbReference>
<feature type="region of interest" description="Disordered" evidence="1">
    <location>
        <begin position="391"/>
        <end position="435"/>
    </location>
</feature>
<feature type="compositionally biased region" description="Acidic residues" evidence="1">
    <location>
        <begin position="273"/>
        <end position="288"/>
    </location>
</feature>
<gene>
    <name evidence="3" type="ORF">CTAYLR_005960</name>
</gene>
<dbReference type="Gene3D" id="2.60.200.20">
    <property type="match status" value="1"/>
</dbReference>
<accession>A0AAD7XS07</accession>
<organism evidence="3 4">
    <name type="scientific">Chrysophaeum taylorii</name>
    <dbReference type="NCBI Taxonomy" id="2483200"/>
    <lineage>
        <taxon>Eukaryota</taxon>
        <taxon>Sar</taxon>
        <taxon>Stramenopiles</taxon>
        <taxon>Ochrophyta</taxon>
        <taxon>Pelagophyceae</taxon>
        <taxon>Pelagomonadales</taxon>
        <taxon>Pelagomonadaceae</taxon>
        <taxon>Chrysophaeum</taxon>
    </lineage>
</organism>
<reference evidence="3" key="1">
    <citation type="submission" date="2023-01" db="EMBL/GenBank/DDBJ databases">
        <title>Metagenome sequencing of chrysophaentin producing Chrysophaeum taylorii.</title>
        <authorList>
            <person name="Davison J."/>
            <person name="Bewley C."/>
        </authorList>
    </citation>
    <scope>NUCLEOTIDE SEQUENCE</scope>
    <source>
        <strain evidence="3">NIES-1699</strain>
    </source>
</reference>
<dbReference type="Pfam" id="PF00498">
    <property type="entry name" value="FHA"/>
    <property type="match status" value="1"/>
</dbReference>
<feature type="compositionally biased region" description="Basic and acidic residues" evidence="1">
    <location>
        <begin position="330"/>
        <end position="346"/>
    </location>
</feature>